<dbReference type="PROSITE" id="PS50051">
    <property type="entry name" value="MCM_2"/>
    <property type="match status" value="1"/>
</dbReference>
<organism evidence="14 15">
    <name type="scientific">Chondrus crispus</name>
    <name type="common">Carrageen Irish moss</name>
    <name type="synonym">Polymorpha crispa</name>
    <dbReference type="NCBI Taxonomy" id="2769"/>
    <lineage>
        <taxon>Eukaryota</taxon>
        <taxon>Rhodophyta</taxon>
        <taxon>Florideophyceae</taxon>
        <taxon>Rhodymeniophycidae</taxon>
        <taxon>Gigartinales</taxon>
        <taxon>Gigartinaceae</taxon>
        <taxon>Chondrus</taxon>
    </lineage>
</organism>
<evidence type="ECO:0000256" key="2">
    <source>
        <dbReference type="ARBA" id="ARBA00022705"/>
    </source>
</evidence>
<sequence length="814" mass="90090">MAEVLSNVDAFPSRPRTQGDSIATPTMDYSVMKSRLREFLQSFALDDFSAGSKLKYMTQLEDIFRRTRKSLVIEVEDVYKWGLDADNFSAANSGGATGLLHDEILSNARRYQELFSEAADEIIEDMRSAAPNAPAVNPDTPDVIAVLSETRRRREEEFRNAQAAAENIPGGPGNADNANRPAGPGADPRNLVPAIMTRTYETLLIPRPGDKSVPLRFVRSEHVGRLVTVSGIVTRVTEVKPRVAAAVYVCHGCGYEVYQEVSGKSYMPIQTCPTQNHRRGAESQLVPNYKACKFVKYQELKLQEPADQVPIGSIPRTINIKLNGEITRTCTSGDVVKISGIFLPMPYSGYRAMKAGFLADTFLEASHVTQSKKSYADEYIDDNTKRELEALRSDPDVYNRLAKSIAPEIFGSVEVKKALLLLLLGAPPKRLPDGMRLRGDIHICLMGDPGVAKSQLLKHIAKVAPRAVYTTGKGSSGVGLTAAVIRDPVTKELMLEGGALVLADMGIACIDEFDKMNEVDRTAIHEVMEQQTVSIAKAGITTSLNARASVLAAANPAYGRYNKRKSPAENINLPAALLSRFDLLFLLLDTPDAAQDLALAKHVTHVHRTGVHPTLDFTVVDPKVIRVHIAAAREVNPVIPKNGSLTEYLVNNYVAMRAQEVDDGREAKGYTSPRVLLSILRLAQALCRLRLATVVQREDVDEALRLMVASKASLEDAESKKRSRTDDDADEEALDVLFGSNNRAETKEDRVWRIYTLICEHMDKEQREVIDIETAEKLCDENGYSRDELMKTIDDYEEMNLWTYDTDEHRIAIV</sequence>
<dbReference type="EMBL" id="HG001642">
    <property type="protein sequence ID" value="CDF33350.1"/>
    <property type="molecule type" value="Genomic_DNA"/>
</dbReference>
<dbReference type="GO" id="GO:0006270">
    <property type="term" value="P:DNA replication initiation"/>
    <property type="evidence" value="ECO:0007669"/>
    <property type="project" value="InterPro"/>
</dbReference>
<keyword evidence="2 11" id="KW-0235">DNA replication</keyword>
<dbReference type="Gramene" id="CDF33350">
    <property type="protein sequence ID" value="CDF33350"/>
    <property type="gene ID" value="CHC_T00010294001"/>
</dbReference>
<dbReference type="Gene3D" id="2.20.28.10">
    <property type="match status" value="1"/>
</dbReference>
<dbReference type="GO" id="GO:0042555">
    <property type="term" value="C:MCM complex"/>
    <property type="evidence" value="ECO:0007669"/>
    <property type="project" value="InterPro"/>
</dbReference>
<dbReference type="GO" id="GO:0006271">
    <property type="term" value="P:DNA strand elongation involved in DNA replication"/>
    <property type="evidence" value="ECO:0007669"/>
    <property type="project" value="TreeGrafter"/>
</dbReference>
<keyword evidence="9 11" id="KW-0131">Cell cycle</keyword>
<accession>R7Q7A4</accession>
<name>R7Q7A4_CHOCR</name>
<dbReference type="STRING" id="2769.R7Q7A4"/>
<evidence type="ECO:0000256" key="6">
    <source>
        <dbReference type="ARBA" id="ARBA00022840"/>
    </source>
</evidence>
<evidence type="ECO:0000313" key="15">
    <source>
        <dbReference type="Proteomes" id="UP000012073"/>
    </source>
</evidence>
<dbReference type="OMA" id="AQHVTYV"/>
<dbReference type="InterPro" id="IPR012340">
    <property type="entry name" value="NA-bd_OB-fold"/>
</dbReference>
<dbReference type="EC" id="3.6.4.12" evidence="11"/>
<dbReference type="FunFam" id="3.40.50.300:FF:000826">
    <property type="entry name" value="Replicative DNA helicase Mcm"/>
    <property type="match status" value="1"/>
</dbReference>
<gene>
    <name evidence="11" type="primary">MCM7</name>
    <name evidence="14" type="ORF">CHC_T00010294001</name>
</gene>
<dbReference type="PANTHER" id="PTHR11630">
    <property type="entry name" value="DNA REPLICATION LICENSING FACTOR MCM FAMILY MEMBER"/>
    <property type="match status" value="1"/>
</dbReference>
<evidence type="ECO:0000256" key="12">
    <source>
        <dbReference type="SAM" id="MobiDB-lite"/>
    </source>
</evidence>
<dbReference type="SMART" id="SM00382">
    <property type="entry name" value="AAA"/>
    <property type="match status" value="1"/>
</dbReference>
<dbReference type="PRINTS" id="PR01657">
    <property type="entry name" value="MCMFAMILY"/>
</dbReference>
<dbReference type="SMART" id="SM00350">
    <property type="entry name" value="MCM"/>
    <property type="match status" value="1"/>
</dbReference>
<keyword evidence="6 10" id="KW-0067">ATP-binding</keyword>
<evidence type="ECO:0000313" key="14">
    <source>
        <dbReference type="EMBL" id="CDF33350.1"/>
    </source>
</evidence>
<dbReference type="SUPFAM" id="SSF50249">
    <property type="entry name" value="Nucleic acid-binding proteins"/>
    <property type="match status" value="1"/>
</dbReference>
<evidence type="ECO:0000256" key="7">
    <source>
        <dbReference type="ARBA" id="ARBA00023125"/>
    </source>
</evidence>
<dbReference type="Gene3D" id="2.40.50.140">
    <property type="entry name" value="Nucleic acid-binding proteins"/>
    <property type="match status" value="1"/>
</dbReference>
<dbReference type="InterPro" id="IPR018525">
    <property type="entry name" value="MCM_CS"/>
</dbReference>
<evidence type="ECO:0000256" key="5">
    <source>
        <dbReference type="ARBA" id="ARBA00022806"/>
    </source>
</evidence>
<comment type="function">
    <text evidence="11">Acts as component of the MCM2-7 complex (MCM complex) which is the replicative helicase essential for 'once per cell cycle' DNA replication initiation and elongation in eukaryotic cells. The active ATPase sites in the MCM2-7 ring are formed through the interaction surfaces of two neighboring subunits such that a critical structure of a conserved arginine finger motif is provided in trans relative to the ATP-binding site of the Walker A box of the adjacent subunit. The six ATPase active sites, however, are likely to contribute differentially to the complex helicase activity.</text>
</comment>
<keyword evidence="3 10" id="KW-0547">Nucleotide-binding</keyword>
<dbReference type="Pfam" id="PF14551">
    <property type="entry name" value="MCM_N"/>
    <property type="match status" value="1"/>
</dbReference>
<dbReference type="Pfam" id="PF17855">
    <property type="entry name" value="MCM_lid"/>
    <property type="match status" value="1"/>
</dbReference>
<keyword evidence="5 11" id="KW-0347">Helicase</keyword>
<evidence type="ECO:0000256" key="1">
    <source>
        <dbReference type="ARBA" id="ARBA00004123"/>
    </source>
</evidence>
<dbReference type="PRINTS" id="PR01663">
    <property type="entry name" value="MCMPROTEIN7"/>
</dbReference>
<evidence type="ECO:0000256" key="4">
    <source>
        <dbReference type="ARBA" id="ARBA00022801"/>
    </source>
</evidence>
<dbReference type="GO" id="GO:0016887">
    <property type="term" value="F:ATP hydrolysis activity"/>
    <property type="evidence" value="ECO:0007669"/>
    <property type="project" value="RHEA"/>
</dbReference>
<keyword evidence="7 10" id="KW-0238">DNA-binding</keyword>
<dbReference type="InterPro" id="IPR008050">
    <property type="entry name" value="MCM7"/>
</dbReference>
<evidence type="ECO:0000256" key="9">
    <source>
        <dbReference type="ARBA" id="ARBA00023306"/>
    </source>
</evidence>
<feature type="region of interest" description="Disordered" evidence="12">
    <location>
        <begin position="155"/>
        <end position="189"/>
    </location>
</feature>
<feature type="domain" description="MCM C-terminal AAA(+) ATPase" evidence="13">
    <location>
        <begin position="397"/>
        <end position="603"/>
    </location>
</feature>
<dbReference type="PANTHER" id="PTHR11630:SF26">
    <property type="entry name" value="DNA REPLICATION LICENSING FACTOR MCM7"/>
    <property type="match status" value="1"/>
</dbReference>
<evidence type="ECO:0000259" key="13">
    <source>
        <dbReference type="PROSITE" id="PS50051"/>
    </source>
</evidence>
<dbReference type="InterPro" id="IPR027417">
    <property type="entry name" value="P-loop_NTPase"/>
</dbReference>
<evidence type="ECO:0000256" key="10">
    <source>
        <dbReference type="RuleBase" id="RU004070"/>
    </source>
</evidence>
<dbReference type="GO" id="GO:0005634">
    <property type="term" value="C:nucleus"/>
    <property type="evidence" value="ECO:0007669"/>
    <property type="project" value="UniProtKB-SubCell"/>
</dbReference>
<dbReference type="InterPro" id="IPR031327">
    <property type="entry name" value="MCM"/>
</dbReference>
<dbReference type="PROSITE" id="PS00847">
    <property type="entry name" value="MCM_1"/>
    <property type="match status" value="1"/>
</dbReference>
<dbReference type="Pfam" id="PF17207">
    <property type="entry name" value="MCM_OB"/>
    <property type="match status" value="1"/>
</dbReference>
<dbReference type="Gene3D" id="3.30.1640.10">
    <property type="entry name" value="mini-chromosome maintenance (MCM) complex, chain A, domain 1"/>
    <property type="match status" value="1"/>
</dbReference>
<dbReference type="RefSeq" id="XP_005713153.1">
    <property type="nucleotide sequence ID" value="XM_005713096.1"/>
</dbReference>
<comment type="subcellular location">
    <subcellularLocation>
        <location evidence="1 11">Nucleus</location>
    </subcellularLocation>
</comment>
<dbReference type="GO" id="GO:0005524">
    <property type="term" value="F:ATP binding"/>
    <property type="evidence" value="ECO:0007669"/>
    <property type="project" value="UniProtKB-KW"/>
</dbReference>
<dbReference type="GeneID" id="17320870"/>
<comment type="similarity">
    <text evidence="10">Belongs to the MCM family.</text>
</comment>
<evidence type="ECO:0000256" key="11">
    <source>
        <dbReference type="RuleBase" id="RU365012"/>
    </source>
</evidence>
<dbReference type="InterPro" id="IPR003593">
    <property type="entry name" value="AAA+_ATPase"/>
</dbReference>
<comment type="catalytic activity">
    <reaction evidence="11">
        <text>ATP + H2O = ADP + phosphate + H(+)</text>
        <dbReference type="Rhea" id="RHEA:13065"/>
        <dbReference type="ChEBI" id="CHEBI:15377"/>
        <dbReference type="ChEBI" id="CHEBI:15378"/>
        <dbReference type="ChEBI" id="CHEBI:30616"/>
        <dbReference type="ChEBI" id="CHEBI:43474"/>
        <dbReference type="ChEBI" id="CHEBI:456216"/>
        <dbReference type="EC" id="3.6.4.12"/>
    </reaction>
</comment>
<dbReference type="OrthoDB" id="3207464at2759"/>
<dbReference type="GO" id="GO:0000727">
    <property type="term" value="P:double-strand break repair via break-induced replication"/>
    <property type="evidence" value="ECO:0007669"/>
    <property type="project" value="TreeGrafter"/>
</dbReference>
<reference evidence="15" key="1">
    <citation type="journal article" date="2013" name="Proc. Natl. Acad. Sci. U.S.A.">
        <title>Genome structure and metabolic features in the red seaweed Chondrus crispus shed light on evolution of the Archaeplastida.</title>
        <authorList>
            <person name="Collen J."/>
            <person name="Porcel B."/>
            <person name="Carre W."/>
            <person name="Ball S.G."/>
            <person name="Chaparro C."/>
            <person name="Tonon T."/>
            <person name="Barbeyron T."/>
            <person name="Michel G."/>
            <person name="Noel B."/>
            <person name="Valentin K."/>
            <person name="Elias M."/>
            <person name="Artiguenave F."/>
            <person name="Arun A."/>
            <person name="Aury J.M."/>
            <person name="Barbosa-Neto J.F."/>
            <person name="Bothwell J.H."/>
            <person name="Bouget F.Y."/>
            <person name="Brillet L."/>
            <person name="Cabello-Hurtado F."/>
            <person name="Capella-Gutierrez S."/>
            <person name="Charrier B."/>
            <person name="Cladiere L."/>
            <person name="Cock J.M."/>
            <person name="Coelho S.M."/>
            <person name="Colleoni C."/>
            <person name="Czjzek M."/>
            <person name="Da Silva C."/>
            <person name="Delage L."/>
            <person name="Denoeud F."/>
            <person name="Deschamps P."/>
            <person name="Dittami S.M."/>
            <person name="Gabaldon T."/>
            <person name="Gachon C.M."/>
            <person name="Groisillier A."/>
            <person name="Herve C."/>
            <person name="Jabbari K."/>
            <person name="Katinka M."/>
            <person name="Kloareg B."/>
            <person name="Kowalczyk N."/>
            <person name="Labadie K."/>
            <person name="Leblanc C."/>
            <person name="Lopez P.J."/>
            <person name="McLachlan D.H."/>
            <person name="Meslet-Cladiere L."/>
            <person name="Moustafa A."/>
            <person name="Nehr Z."/>
            <person name="Nyvall Collen P."/>
            <person name="Panaud O."/>
            <person name="Partensky F."/>
            <person name="Poulain J."/>
            <person name="Rensing S.A."/>
            <person name="Rousvoal S."/>
            <person name="Samson G."/>
            <person name="Symeonidi A."/>
            <person name="Weissenbach J."/>
            <person name="Zambounis A."/>
            <person name="Wincker P."/>
            <person name="Boyen C."/>
        </authorList>
    </citation>
    <scope>NUCLEOTIDE SEQUENCE [LARGE SCALE GENOMIC DNA]</scope>
    <source>
        <strain evidence="15">cv. Stackhouse</strain>
    </source>
</reference>
<keyword evidence="8 11" id="KW-0539">Nucleus</keyword>
<evidence type="ECO:0000256" key="8">
    <source>
        <dbReference type="ARBA" id="ARBA00023242"/>
    </source>
</evidence>
<dbReference type="Proteomes" id="UP000012073">
    <property type="component" value="Unassembled WGS sequence"/>
</dbReference>
<dbReference type="InterPro" id="IPR041562">
    <property type="entry name" value="MCM_lid"/>
</dbReference>
<dbReference type="KEGG" id="ccp:CHC_T00010294001"/>
<evidence type="ECO:0000256" key="3">
    <source>
        <dbReference type="ARBA" id="ARBA00022741"/>
    </source>
</evidence>
<proteinExistence type="inferred from homology"/>
<dbReference type="Pfam" id="PF00493">
    <property type="entry name" value="MCM"/>
    <property type="match status" value="1"/>
</dbReference>
<dbReference type="InterPro" id="IPR027925">
    <property type="entry name" value="MCM_N"/>
</dbReference>
<dbReference type="AlphaFoldDB" id="R7Q7A4"/>
<dbReference type="GO" id="GO:0017116">
    <property type="term" value="F:single-stranded DNA helicase activity"/>
    <property type="evidence" value="ECO:0007669"/>
    <property type="project" value="TreeGrafter"/>
</dbReference>
<dbReference type="GO" id="GO:0003697">
    <property type="term" value="F:single-stranded DNA binding"/>
    <property type="evidence" value="ECO:0007669"/>
    <property type="project" value="TreeGrafter"/>
</dbReference>
<protein>
    <recommendedName>
        <fullName evidence="11">DNA replication licensing factor MCM7</fullName>
        <ecNumber evidence="11">3.6.4.12</ecNumber>
    </recommendedName>
</protein>
<keyword evidence="4 11" id="KW-0378">Hydrolase</keyword>
<dbReference type="Gene3D" id="3.40.50.300">
    <property type="entry name" value="P-loop containing nucleotide triphosphate hydrolases"/>
    <property type="match status" value="1"/>
</dbReference>
<dbReference type="SUPFAM" id="SSF52540">
    <property type="entry name" value="P-loop containing nucleoside triphosphate hydrolases"/>
    <property type="match status" value="1"/>
</dbReference>
<keyword evidence="15" id="KW-1185">Reference proteome</keyword>
<dbReference type="InterPro" id="IPR033762">
    <property type="entry name" value="MCM_OB"/>
</dbReference>
<dbReference type="InterPro" id="IPR001208">
    <property type="entry name" value="MCM_dom"/>
</dbReference>